<dbReference type="CDD" id="cd04725">
    <property type="entry name" value="OMP_decarboxylase_like"/>
    <property type="match status" value="1"/>
</dbReference>
<dbReference type="InterPro" id="IPR013785">
    <property type="entry name" value="Aldolase_TIM"/>
</dbReference>
<keyword evidence="5 7" id="KW-0456">Lyase</keyword>
<dbReference type="SMART" id="SM00934">
    <property type="entry name" value="OMPdecase"/>
    <property type="match status" value="1"/>
</dbReference>
<comment type="catalytic activity">
    <reaction evidence="6 7">
        <text>orotidine 5'-phosphate + H(+) = UMP + CO2</text>
        <dbReference type="Rhea" id="RHEA:11596"/>
        <dbReference type="ChEBI" id="CHEBI:15378"/>
        <dbReference type="ChEBI" id="CHEBI:16526"/>
        <dbReference type="ChEBI" id="CHEBI:57538"/>
        <dbReference type="ChEBI" id="CHEBI:57865"/>
        <dbReference type="EC" id="4.1.1.23"/>
    </reaction>
</comment>
<dbReference type="InterPro" id="IPR011060">
    <property type="entry name" value="RibuloseP-bd_barrel"/>
</dbReference>
<comment type="pathway">
    <text evidence="1 7">Pyrimidine metabolism; UMP biosynthesis via de novo pathway; UMP from orotate: step 2/2.</text>
</comment>
<evidence type="ECO:0000259" key="8">
    <source>
        <dbReference type="SMART" id="SM00934"/>
    </source>
</evidence>
<dbReference type="RefSeq" id="WP_230405757.1">
    <property type="nucleotide sequence ID" value="NZ_CP049055.1"/>
</dbReference>
<dbReference type="PANTHER" id="PTHR43375">
    <property type="entry name" value="OROTIDINE 5'-PHOSPHATE DECARBOXYLASE"/>
    <property type="match status" value="1"/>
</dbReference>
<dbReference type="KEGG" id="kst:KSMBR1_1023"/>
<evidence type="ECO:0000256" key="6">
    <source>
        <dbReference type="ARBA" id="ARBA00049157"/>
    </source>
</evidence>
<gene>
    <name evidence="7 9" type="primary">pyrF</name>
    <name evidence="10" type="ORF">KsCSTR_14960</name>
    <name evidence="11" type="ORF">KSMBR1_1023</name>
    <name evidence="9" type="ORF">kuste3093</name>
</gene>
<evidence type="ECO:0000256" key="4">
    <source>
        <dbReference type="ARBA" id="ARBA00022975"/>
    </source>
</evidence>
<dbReference type="EMBL" id="LT934425">
    <property type="protein sequence ID" value="SOH03527.1"/>
    <property type="molecule type" value="Genomic_DNA"/>
</dbReference>
<dbReference type="GO" id="GO:0044205">
    <property type="term" value="P:'de novo' UMP biosynthetic process"/>
    <property type="evidence" value="ECO:0007669"/>
    <property type="project" value="UniProtKB-UniRule"/>
</dbReference>
<name>Q1Q1G1_KUEST</name>
<keyword evidence="12" id="KW-1185">Reference proteome</keyword>
<dbReference type="EMBL" id="CT573071">
    <property type="protein sequence ID" value="CAJ73849.1"/>
    <property type="molecule type" value="Genomic_DNA"/>
</dbReference>
<feature type="domain" description="Orotidine 5'-phosphate decarboxylase" evidence="8">
    <location>
        <begin position="25"/>
        <end position="293"/>
    </location>
</feature>
<evidence type="ECO:0000256" key="2">
    <source>
        <dbReference type="ARBA" id="ARBA00008847"/>
    </source>
</evidence>
<proteinExistence type="inferred from homology"/>
<evidence type="ECO:0000313" key="13">
    <source>
        <dbReference type="Proteomes" id="UP000501926"/>
    </source>
</evidence>
<keyword evidence="4 7" id="KW-0665">Pyrimidine biosynthesis</keyword>
<dbReference type="NCBIfam" id="TIGR02127">
    <property type="entry name" value="pyrF_sub2"/>
    <property type="match status" value="1"/>
</dbReference>
<dbReference type="EMBL" id="CP049055">
    <property type="protein sequence ID" value="QII10875.1"/>
    <property type="molecule type" value="Genomic_DNA"/>
</dbReference>
<dbReference type="InterPro" id="IPR011995">
    <property type="entry name" value="OMPdecase_type-2"/>
</dbReference>
<reference evidence="11" key="3">
    <citation type="submission" date="2017-10" db="EMBL/GenBank/DDBJ databases">
        <authorList>
            <person name="Banno H."/>
            <person name="Chua N.-H."/>
        </authorList>
    </citation>
    <scope>NUCLEOTIDE SEQUENCE [LARGE SCALE GENOMIC DNA]</scope>
    <source>
        <strain evidence="11">Kuenenia_mbr1_ru-nijmegen</strain>
    </source>
</reference>
<dbReference type="Pfam" id="PF00215">
    <property type="entry name" value="OMPdecase"/>
    <property type="match status" value="1"/>
</dbReference>
<accession>Q1Q1G1</accession>
<reference evidence="10 13" key="4">
    <citation type="submission" date="2020-02" db="EMBL/GenBank/DDBJ databases">
        <title>Newly sequenced genome of strain CSTR1 showed variability in Candidatus Kuenenia stuttgartiensis genomes.</title>
        <authorList>
            <person name="Ding C."/>
            <person name="Adrian L."/>
        </authorList>
    </citation>
    <scope>NUCLEOTIDE SEQUENCE [LARGE SCALE GENOMIC DNA]</scope>
    <source>
        <strain evidence="10 13">CSTR1</strain>
    </source>
</reference>
<evidence type="ECO:0000313" key="9">
    <source>
        <dbReference type="EMBL" id="CAJ73849.1"/>
    </source>
</evidence>
<dbReference type="Proteomes" id="UP000221734">
    <property type="component" value="Chromosome Kuenenia_stuttgartiensis_MBR1"/>
</dbReference>
<dbReference type="AlphaFoldDB" id="Q1Q1G1"/>
<dbReference type="GO" id="GO:0006207">
    <property type="term" value="P:'de novo' pyrimidine nucleobase biosynthetic process"/>
    <property type="evidence" value="ECO:0007669"/>
    <property type="project" value="InterPro"/>
</dbReference>
<evidence type="ECO:0000256" key="1">
    <source>
        <dbReference type="ARBA" id="ARBA00004861"/>
    </source>
</evidence>
<dbReference type="EC" id="4.1.1.23" evidence="7"/>
<dbReference type="HAMAP" id="MF_01215">
    <property type="entry name" value="OMPdecase_type2"/>
    <property type="match status" value="1"/>
</dbReference>
<evidence type="ECO:0000313" key="10">
    <source>
        <dbReference type="EMBL" id="QII10875.1"/>
    </source>
</evidence>
<protein>
    <recommendedName>
        <fullName evidence="7">Orotidine 5'-phosphate decarboxylase</fullName>
        <ecNumber evidence="7">4.1.1.23</ecNumber>
    </recommendedName>
    <alternativeName>
        <fullName evidence="7">OMP decarboxylase</fullName>
        <shortName evidence="7">OMPDCase</shortName>
        <shortName evidence="7">OMPdecase</shortName>
    </alternativeName>
</protein>
<evidence type="ECO:0000256" key="3">
    <source>
        <dbReference type="ARBA" id="ARBA00022793"/>
    </source>
</evidence>
<reference evidence="9" key="2">
    <citation type="submission" date="2006-01" db="EMBL/GenBank/DDBJ databases">
        <authorList>
            <person name="Genoscope"/>
        </authorList>
    </citation>
    <scope>NUCLEOTIDE SEQUENCE</scope>
</reference>
<evidence type="ECO:0000313" key="12">
    <source>
        <dbReference type="Proteomes" id="UP000221734"/>
    </source>
</evidence>
<evidence type="ECO:0000256" key="7">
    <source>
        <dbReference type="HAMAP-Rule" id="MF_01215"/>
    </source>
</evidence>
<dbReference type="GO" id="GO:0004590">
    <property type="term" value="F:orotidine-5'-phosphate decarboxylase activity"/>
    <property type="evidence" value="ECO:0007669"/>
    <property type="project" value="UniProtKB-UniRule"/>
</dbReference>
<dbReference type="InterPro" id="IPR018089">
    <property type="entry name" value="OMPdecase_AS"/>
</dbReference>
<organism evidence="9">
    <name type="scientific">Kuenenia stuttgartiensis</name>
    <dbReference type="NCBI Taxonomy" id="174633"/>
    <lineage>
        <taxon>Bacteria</taxon>
        <taxon>Pseudomonadati</taxon>
        <taxon>Planctomycetota</taxon>
        <taxon>Candidatus Brocadiia</taxon>
        <taxon>Candidatus Brocadiales</taxon>
        <taxon>Candidatus Brocadiaceae</taxon>
        <taxon>Candidatus Kuenenia</taxon>
    </lineage>
</organism>
<dbReference type="PROSITE" id="PS00156">
    <property type="entry name" value="OMPDECASE"/>
    <property type="match status" value="1"/>
</dbReference>
<dbReference type="Proteomes" id="UP000501926">
    <property type="component" value="Chromosome"/>
</dbReference>
<reference evidence="9" key="1">
    <citation type="journal article" date="2006" name="Nature">
        <title>Deciphering the evolution and metabolism of an anammox bacterium from a community genome.</title>
        <authorList>
            <person name="Strous M."/>
            <person name="Pelletier E."/>
            <person name="Mangenot S."/>
            <person name="Rattei T."/>
            <person name="Lehner A."/>
            <person name="Taylor M.W."/>
            <person name="Horn M."/>
            <person name="Daims H."/>
            <person name="Bartol-Mavel D."/>
            <person name="Wincker P."/>
            <person name="Barbe V."/>
            <person name="Fonknechten N."/>
            <person name="Vallenet D."/>
            <person name="Segurens B."/>
            <person name="Schenowitz-Truong C."/>
            <person name="Medigue C."/>
            <person name="Collingro A."/>
            <person name="Snel B."/>
            <person name="Dutilh B.E."/>
            <person name="OpDenCamp H.J.M."/>
            <person name="vanDerDrift C."/>
            <person name="Cirpus I."/>
            <person name="vanDePas-Schoonen K.T."/>
            <person name="Harhangi H.R."/>
            <person name="vanNiftrik L."/>
            <person name="Schmid M."/>
            <person name="Keltjens J."/>
            <person name="vanDeVossenberg J."/>
            <person name="Kartal B."/>
            <person name="Meier H."/>
            <person name="Frishman D."/>
            <person name="Huynen M.A."/>
            <person name="Mewes H."/>
            <person name="Weissenbach J."/>
            <person name="Jetten M.S.M."/>
            <person name="Wagner M."/>
            <person name="LePaslier D."/>
        </authorList>
    </citation>
    <scope>NUCLEOTIDE SEQUENCE</scope>
</reference>
<feature type="active site" description="Proton donor" evidence="7">
    <location>
        <position position="115"/>
    </location>
</feature>
<dbReference type="UniPathway" id="UPA00070">
    <property type="reaction ID" value="UER00120"/>
</dbReference>
<dbReference type="Gene3D" id="3.20.20.70">
    <property type="entry name" value="Aldolase class I"/>
    <property type="match status" value="1"/>
</dbReference>
<dbReference type="SUPFAM" id="SSF51366">
    <property type="entry name" value="Ribulose-phoshate binding barrel"/>
    <property type="match status" value="1"/>
</dbReference>
<dbReference type="PANTHER" id="PTHR43375:SF1">
    <property type="entry name" value="OROTIDINE 5'-PHOSPHATE DECARBOXYLASE"/>
    <property type="match status" value="1"/>
</dbReference>
<sequence>MAIAINRKANFSDKLTTAIQKKNCCVVVGLDPHFDLIPESIKQQFSKLQDDAFKYAANVILEFNKQVIDTLEHLVGIVKLQIAFYELYGWQGIWSYAETIHYAKQKGLIVIGDVKRGDVPNTAAAYANAHIGQVSINNTTQIAFQSDAITVNPLLGVDSILPFIKNAETYDKGIFVLAKTSNPSSVEFQDLLCGTKKLHQIIAEKIHTWGSRSIGTYGYSAIGAVVGATYPEDILILRKTMPNAYLLIPGYGSQGATAEDIKNCFNSDGYGAIINASRSILYAYNNRSWKDKYGAQTWKEAAQNAVMNMKEDLNKCVPAQTR</sequence>
<comment type="similarity">
    <text evidence="2 7">Belongs to the OMP decarboxylase family. Type 2 subfamily.</text>
</comment>
<dbReference type="InterPro" id="IPR001754">
    <property type="entry name" value="OMPdeCOase_dom"/>
</dbReference>
<keyword evidence="3 7" id="KW-0210">Decarboxylase</keyword>
<evidence type="ECO:0000256" key="5">
    <source>
        <dbReference type="ARBA" id="ARBA00023239"/>
    </source>
</evidence>
<evidence type="ECO:0000313" key="11">
    <source>
        <dbReference type="EMBL" id="SOH03527.1"/>
    </source>
</evidence>